<dbReference type="AlphaFoldDB" id="A0ABD0N0U3"/>
<organism evidence="1 2">
    <name type="scientific">Cirrhinus mrigala</name>
    <name type="common">Mrigala</name>
    <dbReference type="NCBI Taxonomy" id="683832"/>
    <lineage>
        <taxon>Eukaryota</taxon>
        <taxon>Metazoa</taxon>
        <taxon>Chordata</taxon>
        <taxon>Craniata</taxon>
        <taxon>Vertebrata</taxon>
        <taxon>Euteleostomi</taxon>
        <taxon>Actinopterygii</taxon>
        <taxon>Neopterygii</taxon>
        <taxon>Teleostei</taxon>
        <taxon>Ostariophysi</taxon>
        <taxon>Cypriniformes</taxon>
        <taxon>Cyprinidae</taxon>
        <taxon>Labeoninae</taxon>
        <taxon>Labeonini</taxon>
        <taxon>Cirrhinus</taxon>
    </lineage>
</organism>
<feature type="non-terminal residue" evidence="1">
    <location>
        <position position="1"/>
    </location>
</feature>
<proteinExistence type="predicted"/>
<evidence type="ECO:0000313" key="2">
    <source>
        <dbReference type="Proteomes" id="UP001529510"/>
    </source>
</evidence>
<dbReference type="Proteomes" id="UP001529510">
    <property type="component" value="Unassembled WGS sequence"/>
</dbReference>
<protein>
    <submittedName>
        <fullName evidence="1">Uncharacterized protein</fullName>
    </submittedName>
</protein>
<evidence type="ECO:0000313" key="1">
    <source>
        <dbReference type="EMBL" id="KAL0155795.1"/>
    </source>
</evidence>
<dbReference type="EMBL" id="JAMKFB020000025">
    <property type="protein sequence ID" value="KAL0155795.1"/>
    <property type="molecule type" value="Genomic_DNA"/>
</dbReference>
<name>A0ABD0N0U3_CIRMR</name>
<keyword evidence="2" id="KW-1185">Reference proteome</keyword>
<sequence>TEVSGKAGVFVFVCSTDFQTLSHLVRPVTIGQQISSRDLMISYKLPVSE</sequence>
<accession>A0ABD0N0U3</accession>
<reference evidence="1 2" key="1">
    <citation type="submission" date="2024-05" db="EMBL/GenBank/DDBJ databases">
        <title>Genome sequencing and assembly of Indian major carp, Cirrhinus mrigala (Hamilton, 1822).</title>
        <authorList>
            <person name="Mohindra V."/>
            <person name="Chowdhury L.M."/>
            <person name="Lal K."/>
            <person name="Jena J.K."/>
        </authorList>
    </citation>
    <scope>NUCLEOTIDE SEQUENCE [LARGE SCALE GENOMIC DNA]</scope>
    <source>
        <strain evidence="1">CM1030</strain>
        <tissue evidence="1">Blood</tissue>
    </source>
</reference>
<comment type="caution">
    <text evidence="1">The sequence shown here is derived from an EMBL/GenBank/DDBJ whole genome shotgun (WGS) entry which is preliminary data.</text>
</comment>
<gene>
    <name evidence="1" type="ORF">M9458_050058</name>
</gene>